<gene>
    <name evidence="2" type="ORF">MSCUN_07170</name>
</gene>
<protein>
    <recommendedName>
        <fullName evidence="4">Bacterial Ig-like domain-containing protein</fullName>
    </recommendedName>
</protein>
<proteinExistence type="predicted"/>
<comment type="caution">
    <text evidence="2">The sequence shown here is derived from an EMBL/GenBank/DDBJ whole genome shotgun (WGS) entry which is preliminary data.</text>
</comment>
<sequence length="283" mass="30653">MYVTPFTVIVTFALAIILASLSVNLPLIVTLSPAITLLILSIAIVVSNLLTITSVLLVNLRYILSSLIETSMLFLPGNNEINPSFTVVFVAEDEGIANDGIVIFKINGVTLRNSDGGAVNSTVVNGIASISYTIPSSFSAKNYTITAVYSNNNYNRVESTVNLTIIKSNAKTQLSPISTVHGENTTLNITLYDQKGRQIIRDNKLAVKINGKTYVHSVYTNGSANIVIPTESLKTGHYNLTIVFGANNAYNSLRLDTILFITMPVIDDSQNSTMKNETEIKAL</sequence>
<feature type="transmembrane region" description="Helical" evidence="1">
    <location>
        <begin position="7"/>
        <end position="29"/>
    </location>
</feature>
<evidence type="ECO:0000313" key="2">
    <source>
        <dbReference type="EMBL" id="PWL08281.1"/>
    </source>
</evidence>
<organism evidence="2 3">
    <name type="scientific">Methanosphaera cuniculi</name>
    <dbReference type="NCBI Taxonomy" id="1077256"/>
    <lineage>
        <taxon>Archaea</taxon>
        <taxon>Methanobacteriati</taxon>
        <taxon>Methanobacteriota</taxon>
        <taxon>Methanomada group</taxon>
        <taxon>Methanobacteria</taxon>
        <taxon>Methanobacteriales</taxon>
        <taxon>Methanobacteriaceae</taxon>
        <taxon>Methanosphaera</taxon>
    </lineage>
</organism>
<accession>A0A2V2BUE8</accession>
<dbReference type="Gene3D" id="2.60.40.10">
    <property type="entry name" value="Immunoglobulins"/>
    <property type="match status" value="1"/>
</dbReference>
<evidence type="ECO:0008006" key="4">
    <source>
        <dbReference type="Google" id="ProtNLM"/>
    </source>
</evidence>
<dbReference type="InterPro" id="IPR013783">
    <property type="entry name" value="Ig-like_fold"/>
</dbReference>
<keyword evidence="1" id="KW-1133">Transmembrane helix</keyword>
<reference evidence="2 3" key="1">
    <citation type="submission" date="2016-04" db="EMBL/GenBank/DDBJ databases">
        <title>Genome sequence of Methanosphaera cuniculi DSM 4103.</title>
        <authorList>
            <person name="Poehlein A."/>
            <person name="Seedorf H."/>
            <person name="Daniel R."/>
        </authorList>
    </citation>
    <scope>NUCLEOTIDE SEQUENCE [LARGE SCALE GENOMIC DNA]</scope>
    <source>
        <strain evidence="2 3">DSM 4103</strain>
    </source>
</reference>
<dbReference type="Proteomes" id="UP000246004">
    <property type="component" value="Unassembled WGS sequence"/>
</dbReference>
<evidence type="ECO:0000256" key="1">
    <source>
        <dbReference type="SAM" id="Phobius"/>
    </source>
</evidence>
<feature type="transmembrane region" description="Helical" evidence="1">
    <location>
        <begin position="35"/>
        <end position="58"/>
    </location>
</feature>
<evidence type="ECO:0000313" key="3">
    <source>
        <dbReference type="Proteomes" id="UP000246004"/>
    </source>
</evidence>
<name>A0A2V2BUE8_9EURY</name>
<dbReference type="AlphaFoldDB" id="A0A2V2BUE8"/>
<dbReference type="EMBL" id="LWMS01000020">
    <property type="protein sequence ID" value="PWL08281.1"/>
    <property type="molecule type" value="Genomic_DNA"/>
</dbReference>
<keyword evidence="1" id="KW-0472">Membrane</keyword>
<keyword evidence="1" id="KW-0812">Transmembrane</keyword>